<evidence type="ECO:0000313" key="2">
    <source>
        <dbReference type="EMBL" id="KAK2094142.1"/>
    </source>
</evidence>
<reference evidence="2 3" key="1">
    <citation type="submission" date="2023-05" db="EMBL/GenBank/DDBJ databases">
        <title>B98-5 Cell Line De Novo Hybrid Assembly: An Optical Mapping Approach.</title>
        <authorList>
            <person name="Kananen K."/>
            <person name="Auerbach J.A."/>
            <person name="Kautto E."/>
            <person name="Blachly J.S."/>
        </authorList>
    </citation>
    <scope>NUCLEOTIDE SEQUENCE [LARGE SCALE GENOMIC DNA]</scope>
    <source>
        <strain evidence="2">B95-8</strain>
        <tissue evidence="2">Cell line</tissue>
    </source>
</reference>
<gene>
    <name evidence="2" type="ORF">P7K49_027880</name>
</gene>
<feature type="non-terminal residue" evidence="2">
    <location>
        <position position="77"/>
    </location>
</feature>
<accession>A0ABQ9UAP0</accession>
<keyword evidence="3" id="KW-1185">Reference proteome</keyword>
<evidence type="ECO:0008006" key="4">
    <source>
        <dbReference type="Google" id="ProtNLM"/>
    </source>
</evidence>
<proteinExistence type="predicted"/>
<feature type="region of interest" description="Disordered" evidence="1">
    <location>
        <begin position="55"/>
        <end position="77"/>
    </location>
</feature>
<dbReference type="Proteomes" id="UP001266305">
    <property type="component" value="Unassembled WGS sequence"/>
</dbReference>
<name>A0ABQ9UAP0_SAGOE</name>
<evidence type="ECO:0000313" key="3">
    <source>
        <dbReference type="Proteomes" id="UP001266305"/>
    </source>
</evidence>
<organism evidence="2 3">
    <name type="scientific">Saguinus oedipus</name>
    <name type="common">Cotton-top tamarin</name>
    <name type="synonym">Oedipomidas oedipus</name>
    <dbReference type="NCBI Taxonomy" id="9490"/>
    <lineage>
        <taxon>Eukaryota</taxon>
        <taxon>Metazoa</taxon>
        <taxon>Chordata</taxon>
        <taxon>Craniata</taxon>
        <taxon>Vertebrata</taxon>
        <taxon>Euteleostomi</taxon>
        <taxon>Mammalia</taxon>
        <taxon>Eutheria</taxon>
        <taxon>Euarchontoglires</taxon>
        <taxon>Primates</taxon>
        <taxon>Haplorrhini</taxon>
        <taxon>Platyrrhini</taxon>
        <taxon>Cebidae</taxon>
        <taxon>Callitrichinae</taxon>
        <taxon>Saguinus</taxon>
    </lineage>
</organism>
<evidence type="ECO:0000256" key="1">
    <source>
        <dbReference type="SAM" id="MobiDB-lite"/>
    </source>
</evidence>
<protein>
    <recommendedName>
        <fullName evidence="4">Secreted protein</fullName>
    </recommendedName>
</protein>
<comment type="caution">
    <text evidence="2">The sequence shown here is derived from an EMBL/GenBank/DDBJ whole genome shotgun (WGS) entry which is preliminary data.</text>
</comment>
<sequence length="77" mass="8155">MRTTTVGVVEALGTVKPVMVVMVTTVGVQIAPPCHGLRLLEPGVLVLARGEEHARQEAPCFPEKPHNAVGRGGRCTQ</sequence>
<dbReference type="EMBL" id="JASSZA010000014">
    <property type="protein sequence ID" value="KAK2094142.1"/>
    <property type="molecule type" value="Genomic_DNA"/>
</dbReference>